<accession>A0A813DJA0</accession>
<feature type="region of interest" description="Disordered" evidence="1">
    <location>
        <begin position="71"/>
        <end position="122"/>
    </location>
</feature>
<feature type="compositionally biased region" description="Low complexity" evidence="1">
    <location>
        <begin position="72"/>
        <end position="114"/>
    </location>
</feature>
<dbReference type="EMBL" id="CAJNNV010002819">
    <property type="protein sequence ID" value="CAE8587905.1"/>
    <property type="molecule type" value="Genomic_DNA"/>
</dbReference>
<evidence type="ECO:0000256" key="1">
    <source>
        <dbReference type="SAM" id="MobiDB-lite"/>
    </source>
</evidence>
<protein>
    <submittedName>
        <fullName evidence="2">Uncharacterized protein</fullName>
    </submittedName>
</protein>
<name>A0A813DJA0_POLGL</name>
<sequence>MVPRSLGGTRVQAALREGLMPCSPLRVLACAIQVAKHMANNTGKRTRRGSSCSAALVSDSKNWQHWVAERCQGQQNKTKQQQQQQQQQHQQQQQNSNDKNNNINNNTNSPQNNKLVLMSTLF</sequence>
<proteinExistence type="predicted"/>
<keyword evidence="3" id="KW-1185">Reference proteome</keyword>
<gene>
    <name evidence="2" type="ORF">PGLA1383_LOCUS6728</name>
</gene>
<evidence type="ECO:0000313" key="3">
    <source>
        <dbReference type="Proteomes" id="UP000654075"/>
    </source>
</evidence>
<comment type="caution">
    <text evidence="2">The sequence shown here is derived from an EMBL/GenBank/DDBJ whole genome shotgun (WGS) entry which is preliminary data.</text>
</comment>
<reference evidence="2" key="1">
    <citation type="submission" date="2021-02" db="EMBL/GenBank/DDBJ databases">
        <authorList>
            <person name="Dougan E. K."/>
            <person name="Rhodes N."/>
            <person name="Thang M."/>
            <person name="Chan C."/>
        </authorList>
    </citation>
    <scope>NUCLEOTIDE SEQUENCE</scope>
</reference>
<organism evidence="2 3">
    <name type="scientific">Polarella glacialis</name>
    <name type="common">Dinoflagellate</name>
    <dbReference type="NCBI Taxonomy" id="89957"/>
    <lineage>
        <taxon>Eukaryota</taxon>
        <taxon>Sar</taxon>
        <taxon>Alveolata</taxon>
        <taxon>Dinophyceae</taxon>
        <taxon>Suessiales</taxon>
        <taxon>Suessiaceae</taxon>
        <taxon>Polarella</taxon>
    </lineage>
</organism>
<dbReference type="Proteomes" id="UP000654075">
    <property type="component" value="Unassembled WGS sequence"/>
</dbReference>
<evidence type="ECO:0000313" key="2">
    <source>
        <dbReference type="EMBL" id="CAE8587905.1"/>
    </source>
</evidence>
<dbReference type="AlphaFoldDB" id="A0A813DJA0"/>